<reference evidence="1" key="1">
    <citation type="submission" date="2016-10" db="EMBL/GenBank/DDBJ databases">
        <title>Agrobacterium Ti plasmids: Classification based on T-DNA and Vir regions organization.</title>
        <authorList>
            <person name="Nabi N."/>
            <person name="Vial L."/>
            <person name="Ben Hafsa A."/>
            <person name="Chapulliot D."/>
            <person name="Berard A."/>
            <person name="Chauveau A."/>
            <person name="Le Paslier M.-C."/>
            <person name="Harzallah Skhiri F."/>
            <person name="Brunel D."/>
            <person name="Nesme X."/>
            <person name="Chaouachi M."/>
        </authorList>
    </citation>
    <scope>NUCLEOTIDE SEQUENCE</scope>
    <source>
        <strain evidence="1">CFBP1905</strain>
        <strain evidence="2">CFBP4423</strain>
        <plasmid evidence="1">pTi_CFBP1905</plasmid>
        <plasmid evidence="2">pTi_CFBP4423</plasmid>
    </source>
</reference>
<keyword evidence="1" id="KW-0614">Plasmid</keyword>
<dbReference type="EMBL" id="KY000043">
    <property type="protein sequence ID" value="ASK44004.1"/>
    <property type="molecule type" value="Genomic_DNA"/>
</dbReference>
<geneLocation type="plasmid" evidence="2">
    <name>pTi_CFBP4423</name>
</geneLocation>
<geneLocation type="plasmid" evidence="1">
    <name>pTi_CFBP1905</name>
</geneLocation>
<evidence type="ECO:0000313" key="1">
    <source>
        <dbReference type="EMBL" id="ASK44004.1"/>
    </source>
</evidence>
<protein>
    <submittedName>
        <fullName evidence="1">Uncharacterized protein</fullName>
    </submittedName>
</protein>
<dbReference type="EMBL" id="KY000049">
    <property type="protein sequence ID" value="ASK44902.1"/>
    <property type="molecule type" value="Genomic_DNA"/>
</dbReference>
<organism evidence="1">
    <name type="scientific">Rhizobium rhizogenes</name>
    <name type="common">Agrobacterium rhizogenes</name>
    <dbReference type="NCBI Taxonomy" id="359"/>
    <lineage>
        <taxon>Bacteria</taxon>
        <taxon>Pseudomonadati</taxon>
        <taxon>Pseudomonadota</taxon>
        <taxon>Alphaproteobacteria</taxon>
        <taxon>Hyphomicrobiales</taxon>
        <taxon>Rhizobiaceae</taxon>
        <taxon>Rhizobium/Agrobacterium group</taxon>
        <taxon>Rhizobium</taxon>
    </lineage>
</organism>
<name>A0A2Z2PLH2_RHIRH</name>
<evidence type="ECO:0000313" key="2">
    <source>
        <dbReference type="EMBL" id="ASK44902.1"/>
    </source>
</evidence>
<proteinExistence type="predicted"/>
<sequence>MAVAAKAIETKASFGHTRSIEVCVGVASQNRIAHDMPRNQSLNSLPARRWHNRFRHPAHTTSRLRTCRSFDAIADGCV</sequence>
<dbReference type="AlphaFoldDB" id="A0A2Z2PLH2"/>
<accession>A0A2Z2PLH2</accession>